<dbReference type="InterPro" id="IPR019620">
    <property type="entry name" value="Metal-bd_prot_put"/>
</dbReference>
<proteinExistence type="predicted"/>
<name>A0AAX2LVN3_VIBFL</name>
<accession>A0AAX2LVN3</accession>
<evidence type="ECO:0000313" key="4">
    <source>
        <dbReference type="Proteomes" id="UP000254626"/>
    </source>
</evidence>
<dbReference type="EMBL" id="UHIP01000001">
    <property type="protein sequence ID" value="SUP30542.1"/>
    <property type="molecule type" value="Genomic_DNA"/>
</dbReference>
<dbReference type="KEGG" id="vfl:AL536_20880"/>
<gene>
    <name evidence="1" type="ORF">AL536_20880</name>
    <name evidence="2" type="ORF">NCTC11327_02941</name>
</gene>
<dbReference type="EMBL" id="CP014035">
    <property type="protein sequence ID" value="AMF95802.1"/>
    <property type="molecule type" value="Genomic_DNA"/>
</dbReference>
<evidence type="ECO:0000313" key="1">
    <source>
        <dbReference type="EMBL" id="AMF95802.1"/>
    </source>
</evidence>
<dbReference type="NCBIfam" id="TIGR03853">
    <property type="entry name" value="matur_matur"/>
    <property type="match status" value="1"/>
</dbReference>
<dbReference type="Proteomes" id="UP000254626">
    <property type="component" value="Unassembled WGS sequence"/>
</dbReference>
<evidence type="ECO:0000313" key="2">
    <source>
        <dbReference type="EMBL" id="SUP30542.1"/>
    </source>
</evidence>
<protein>
    <submittedName>
        <fullName evidence="2">Metal-binding protein</fullName>
    </submittedName>
</protein>
<reference evidence="1" key="2">
    <citation type="submission" date="2018-01" db="EMBL/GenBank/DDBJ databases">
        <title>FDA dAtabase for Regulatory Grade micrObial Sequences (FDA-ARGOS): Supporting development and validation of Infectious Disease Dx tests.</title>
        <authorList>
            <person name="Hoffmann M."/>
            <person name="Allard M."/>
            <person name="Evans P."/>
            <person name="Brown E."/>
            <person name="Tallon L."/>
            <person name="Sadzewicz L."/>
            <person name="Sengamalay N."/>
            <person name="Ott S."/>
            <person name="Godinez A."/>
            <person name="Nagaraj S."/>
            <person name="Vyas G."/>
            <person name="Aluvathingal J."/>
            <person name="Nadendla S."/>
            <person name="Geyer C."/>
            <person name="Sichtig H."/>
        </authorList>
    </citation>
    <scope>NUCLEOTIDE SEQUENCE</scope>
    <source>
        <strain evidence="1">ATCC 33809</strain>
    </source>
</reference>
<keyword evidence="3" id="KW-1185">Reference proteome</keyword>
<reference evidence="3" key="1">
    <citation type="submission" date="2015-12" db="EMBL/GenBank/DDBJ databases">
        <title>FDA dAtabase for Regulatory Grade micrObial Sequences (FDA-ARGOS): Supporting development and validation of Infectious Disease Dx tests.</title>
        <authorList>
            <person name="Hoffmann M."/>
            <person name="Allard M."/>
            <person name="Evans P."/>
            <person name="Brown E."/>
            <person name="Tallon L.J."/>
            <person name="Sadzewicz L."/>
            <person name="Sengamalay N."/>
            <person name="Ott S."/>
            <person name="Godinez A."/>
            <person name="Nagaraj S."/>
            <person name="Vyas G."/>
            <person name="Aluvathingal J."/>
            <person name="Nadendla S."/>
            <person name="Geyer C."/>
            <person name="Sichtig H."/>
        </authorList>
    </citation>
    <scope>NUCLEOTIDE SEQUENCE [LARGE SCALE GENOMIC DNA]</scope>
    <source>
        <strain evidence="3">ATCC 33809</strain>
    </source>
</reference>
<dbReference type="GeneID" id="29384949"/>
<organism evidence="2 4">
    <name type="scientific">Vibrio fluvialis</name>
    <dbReference type="NCBI Taxonomy" id="676"/>
    <lineage>
        <taxon>Bacteria</taxon>
        <taxon>Pseudomonadati</taxon>
        <taxon>Pseudomonadota</taxon>
        <taxon>Gammaproteobacteria</taxon>
        <taxon>Vibrionales</taxon>
        <taxon>Vibrionaceae</taxon>
        <taxon>Vibrio</taxon>
    </lineage>
</organism>
<dbReference type="RefSeq" id="WP_020433043.1">
    <property type="nucleotide sequence ID" value="NZ_CABLBX010000015.1"/>
</dbReference>
<sequence>MTIEIHAHQVLNLLKQTPMTEAALREAVSREFGTHARFHTCKLNGMDLDALLAFLQEKRKVIIEAGIWHLNEARICQH</sequence>
<dbReference type="AlphaFoldDB" id="A0AAX2LVN3"/>
<reference evidence="2 4" key="3">
    <citation type="submission" date="2018-06" db="EMBL/GenBank/DDBJ databases">
        <authorList>
            <consortium name="Pathogen Informatics"/>
            <person name="Doyle S."/>
        </authorList>
    </citation>
    <scope>NUCLEOTIDE SEQUENCE [LARGE SCALE GENOMIC DNA]</scope>
    <source>
        <strain evidence="2 4">NCTC11327</strain>
    </source>
</reference>
<evidence type="ECO:0000313" key="3">
    <source>
        <dbReference type="Proteomes" id="UP000057088"/>
    </source>
</evidence>
<dbReference type="Pfam" id="PF10678">
    <property type="entry name" value="DUF2492"/>
    <property type="match status" value="1"/>
</dbReference>
<dbReference type="Proteomes" id="UP000057088">
    <property type="component" value="Chromosome 2"/>
</dbReference>